<dbReference type="SMART" id="SM00382">
    <property type="entry name" value="AAA"/>
    <property type="match status" value="1"/>
</dbReference>
<dbReference type="InterPro" id="IPR017871">
    <property type="entry name" value="ABC_transporter-like_CS"/>
</dbReference>
<evidence type="ECO:0000256" key="3">
    <source>
        <dbReference type="ARBA" id="ARBA00022840"/>
    </source>
</evidence>
<dbReference type="Proteomes" id="UP000614424">
    <property type="component" value="Unassembled WGS sequence"/>
</dbReference>
<accession>A0A8J6TB43</accession>
<dbReference type="SUPFAM" id="SSF52540">
    <property type="entry name" value="P-loop containing nucleoside triphosphate hydrolases"/>
    <property type="match status" value="1"/>
</dbReference>
<dbReference type="InterPro" id="IPR003593">
    <property type="entry name" value="AAA+_ATPase"/>
</dbReference>
<name>A0A8J6TB43_9BACT</name>
<dbReference type="GO" id="GO:0016887">
    <property type="term" value="F:ATP hydrolysis activity"/>
    <property type="evidence" value="ECO:0007669"/>
    <property type="project" value="InterPro"/>
</dbReference>
<dbReference type="Pfam" id="PF00005">
    <property type="entry name" value="ABC_tran"/>
    <property type="match status" value="1"/>
</dbReference>
<dbReference type="InterPro" id="IPR027417">
    <property type="entry name" value="P-loop_NTPase"/>
</dbReference>
<keyword evidence="2" id="KW-0547">Nucleotide-binding</keyword>
<sequence>MKKAVIEFKNIVKTFGKQRVLDGANVSFEAGQTTVIAGGSGQGKSVTLKLILGLIAPESGEILVDGTNIVGMNRTPLNDVRRKFGVLFQGGALLDSITVYGNVALPLQERSFLKKDEIDRQVRQMLSQLDLDGHEDKYPAQLSGGMKKRVGLARALMLQPEIMLFDEPTTGLDPHITKDIYRLFFRTQKQFGYTAIIVSHDIPRVFNLADKVVILNKGKMVSFDSPEEIQMSTDPVVADFAAETMGHVYRSNEME</sequence>
<dbReference type="EMBL" id="JACNJZ010000040">
    <property type="protein sequence ID" value="MBC8316551.1"/>
    <property type="molecule type" value="Genomic_DNA"/>
</dbReference>
<evidence type="ECO:0000313" key="6">
    <source>
        <dbReference type="Proteomes" id="UP000614424"/>
    </source>
</evidence>
<dbReference type="PROSITE" id="PS50893">
    <property type="entry name" value="ABC_TRANSPORTER_2"/>
    <property type="match status" value="1"/>
</dbReference>
<dbReference type="PANTHER" id="PTHR43023:SF6">
    <property type="entry name" value="INTERMEMBRANE PHOSPHOLIPID TRANSPORT SYSTEM ATP-BINDING PROTEIN MLAF"/>
    <property type="match status" value="1"/>
</dbReference>
<proteinExistence type="predicted"/>
<reference evidence="5 6" key="1">
    <citation type="submission" date="2020-08" db="EMBL/GenBank/DDBJ databases">
        <title>Bridging the membrane lipid divide: bacteria of the FCB group superphylum have the potential to synthesize archaeal ether lipids.</title>
        <authorList>
            <person name="Villanueva L."/>
            <person name="Von Meijenfeldt F.A.B."/>
            <person name="Westbye A.B."/>
            <person name="Yadav S."/>
            <person name="Hopmans E.C."/>
            <person name="Dutilh B.E."/>
            <person name="Sinninghe Damste J.S."/>
        </authorList>
    </citation>
    <scope>NUCLEOTIDE SEQUENCE [LARGE SCALE GENOMIC DNA]</scope>
    <source>
        <strain evidence="5">NIOZ-UU47</strain>
    </source>
</reference>
<dbReference type="AlphaFoldDB" id="A0A8J6TB43"/>
<evidence type="ECO:0000256" key="1">
    <source>
        <dbReference type="ARBA" id="ARBA00022448"/>
    </source>
</evidence>
<comment type="caution">
    <text evidence="5">The sequence shown here is derived from an EMBL/GenBank/DDBJ whole genome shotgun (WGS) entry which is preliminary data.</text>
</comment>
<evidence type="ECO:0000259" key="4">
    <source>
        <dbReference type="PROSITE" id="PS50893"/>
    </source>
</evidence>
<dbReference type="GO" id="GO:0005524">
    <property type="term" value="F:ATP binding"/>
    <property type="evidence" value="ECO:0007669"/>
    <property type="project" value="UniProtKB-KW"/>
</dbReference>
<feature type="domain" description="ABC transporter" evidence="4">
    <location>
        <begin position="6"/>
        <end position="242"/>
    </location>
</feature>
<dbReference type="InterPro" id="IPR003439">
    <property type="entry name" value="ABC_transporter-like_ATP-bd"/>
</dbReference>
<dbReference type="Gene3D" id="3.40.50.300">
    <property type="entry name" value="P-loop containing nucleotide triphosphate hydrolases"/>
    <property type="match status" value="1"/>
</dbReference>
<evidence type="ECO:0000256" key="2">
    <source>
        <dbReference type="ARBA" id="ARBA00022741"/>
    </source>
</evidence>
<keyword evidence="3 5" id="KW-0067">ATP-binding</keyword>
<gene>
    <name evidence="5" type="ORF">H8E41_01500</name>
</gene>
<dbReference type="PROSITE" id="PS00211">
    <property type="entry name" value="ABC_TRANSPORTER_1"/>
    <property type="match status" value="1"/>
</dbReference>
<protein>
    <submittedName>
        <fullName evidence="5">ATP-binding cassette domain-containing protein</fullName>
    </submittedName>
</protein>
<keyword evidence="1" id="KW-0813">Transport</keyword>
<evidence type="ECO:0000313" key="5">
    <source>
        <dbReference type="EMBL" id="MBC8316551.1"/>
    </source>
</evidence>
<dbReference type="PANTHER" id="PTHR43023">
    <property type="entry name" value="PROTEIN TRIGALACTOSYLDIACYLGLYCEROL 3, CHLOROPLASTIC"/>
    <property type="match status" value="1"/>
</dbReference>
<organism evidence="5 6">
    <name type="scientific">Candidatus Desulfobia pelagia</name>
    <dbReference type="NCBI Taxonomy" id="2841692"/>
    <lineage>
        <taxon>Bacteria</taxon>
        <taxon>Pseudomonadati</taxon>
        <taxon>Thermodesulfobacteriota</taxon>
        <taxon>Desulfobulbia</taxon>
        <taxon>Desulfobulbales</taxon>
        <taxon>Desulfobulbaceae</taxon>
        <taxon>Candidatus Desulfobia</taxon>
    </lineage>
</organism>